<feature type="compositionally biased region" description="Polar residues" evidence="1">
    <location>
        <begin position="11"/>
        <end position="22"/>
    </location>
</feature>
<evidence type="ECO:0000313" key="3">
    <source>
        <dbReference type="Proteomes" id="UP001603857"/>
    </source>
</evidence>
<proteinExistence type="predicted"/>
<dbReference type="AlphaFoldDB" id="A0ABD1L5Q3"/>
<organism evidence="2 3">
    <name type="scientific">Flemingia macrophylla</name>
    <dbReference type="NCBI Taxonomy" id="520843"/>
    <lineage>
        <taxon>Eukaryota</taxon>
        <taxon>Viridiplantae</taxon>
        <taxon>Streptophyta</taxon>
        <taxon>Embryophyta</taxon>
        <taxon>Tracheophyta</taxon>
        <taxon>Spermatophyta</taxon>
        <taxon>Magnoliopsida</taxon>
        <taxon>eudicotyledons</taxon>
        <taxon>Gunneridae</taxon>
        <taxon>Pentapetalae</taxon>
        <taxon>rosids</taxon>
        <taxon>fabids</taxon>
        <taxon>Fabales</taxon>
        <taxon>Fabaceae</taxon>
        <taxon>Papilionoideae</taxon>
        <taxon>50 kb inversion clade</taxon>
        <taxon>NPAAA clade</taxon>
        <taxon>indigoferoid/millettioid clade</taxon>
        <taxon>Phaseoleae</taxon>
        <taxon>Flemingia</taxon>
    </lineage>
</organism>
<feature type="region of interest" description="Disordered" evidence="1">
    <location>
        <begin position="1"/>
        <end position="22"/>
    </location>
</feature>
<comment type="caution">
    <text evidence="2">The sequence shown here is derived from an EMBL/GenBank/DDBJ whole genome shotgun (WGS) entry which is preliminary data.</text>
</comment>
<dbReference type="Proteomes" id="UP001603857">
    <property type="component" value="Unassembled WGS sequence"/>
</dbReference>
<sequence length="97" mass="11253">MNQKLKKQIKESQQPSRDRVSSVQSENIIFYGVVRGVNNKGRIFCLGSEAEKYKPSYSRLSNGISNSEYEQMKNLILNWSKENKTLKEKITKPLRVD</sequence>
<keyword evidence="3" id="KW-1185">Reference proteome</keyword>
<reference evidence="2 3" key="1">
    <citation type="submission" date="2024-08" db="EMBL/GenBank/DDBJ databases">
        <title>Insights into the chromosomal genome structure of Flemingia macrophylla.</title>
        <authorList>
            <person name="Ding Y."/>
            <person name="Zhao Y."/>
            <person name="Bi W."/>
            <person name="Wu M."/>
            <person name="Zhao G."/>
            <person name="Gong Y."/>
            <person name="Li W."/>
            <person name="Zhang P."/>
        </authorList>
    </citation>
    <scope>NUCLEOTIDE SEQUENCE [LARGE SCALE GENOMIC DNA]</scope>
    <source>
        <strain evidence="2">DYQJB</strain>
        <tissue evidence="2">Leaf</tissue>
    </source>
</reference>
<protein>
    <submittedName>
        <fullName evidence="2">Uncharacterized protein</fullName>
    </submittedName>
</protein>
<dbReference type="EMBL" id="JBGMDY010000011">
    <property type="protein sequence ID" value="KAL2318829.1"/>
    <property type="molecule type" value="Genomic_DNA"/>
</dbReference>
<accession>A0ABD1L5Q3</accession>
<gene>
    <name evidence="2" type="ORF">Fmac_032705</name>
</gene>
<evidence type="ECO:0000256" key="1">
    <source>
        <dbReference type="SAM" id="MobiDB-lite"/>
    </source>
</evidence>
<name>A0ABD1L5Q3_9FABA</name>
<evidence type="ECO:0000313" key="2">
    <source>
        <dbReference type="EMBL" id="KAL2318829.1"/>
    </source>
</evidence>